<dbReference type="AlphaFoldDB" id="A0A7R9PZF9"/>
<comment type="similarity">
    <text evidence="1">Belongs to the arrestin family.</text>
</comment>
<dbReference type="PANTHER" id="PTHR11188:SF17">
    <property type="entry name" value="FI21816P1"/>
    <property type="match status" value="1"/>
</dbReference>
<evidence type="ECO:0000256" key="1">
    <source>
        <dbReference type="ARBA" id="ARBA00005298"/>
    </source>
</evidence>
<dbReference type="Pfam" id="PF02752">
    <property type="entry name" value="Arrestin_C"/>
    <property type="match status" value="1"/>
</dbReference>
<evidence type="ECO:0000313" key="4">
    <source>
        <dbReference type="Proteomes" id="UP000759131"/>
    </source>
</evidence>
<reference evidence="3" key="1">
    <citation type="submission" date="2020-11" db="EMBL/GenBank/DDBJ databases">
        <authorList>
            <person name="Tran Van P."/>
        </authorList>
    </citation>
    <scope>NUCLEOTIDE SEQUENCE</scope>
</reference>
<dbReference type="EMBL" id="OC858559">
    <property type="protein sequence ID" value="CAD7626614.1"/>
    <property type="molecule type" value="Genomic_DNA"/>
</dbReference>
<name>A0A7R9PZF9_9ACAR</name>
<feature type="domain" description="Arrestin C-terminal-like" evidence="2">
    <location>
        <begin position="154"/>
        <end position="279"/>
    </location>
</feature>
<organism evidence="3">
    <name type="scientific">Medioppia subpectinata</name>
    <dbReference type="NCBI Taxonomy" id="1979941"/>
    <lineage>
        <taxon>Eukaryota</taxon>
        <taxon>Metazoa</taxon>
        <taxon>Ecdysozoa</taxon>
        <taxon>Arthropoda</taxon>
        <taxon>Chelicerata</taxon>
        <taxon>Arachnida</taxon>
        <taxon>Acari</taxon>
        <taxon>Acariformes</taxon>
        <taxon>Sarcoptiformes</taxon>
        <taxon>Oribatida</taxon>
        <taxon>Brachypylina</taxon>
        <taxon>Oppioidea</taxon>
        <taxon>Oppiidae</taxon>
        <taxon>Medioppia</taxon>
    </lineage>
</organism>
<dbReference type="PANTHER" id="PTHR11188">
    <property type="entry name" value="ARRESTIN DOMAIN CONTAINING PROTEIN"/>
    <property type="match status" value="1"/>
</dbReference>
<evidence type="ECO:0000313" key="3">
    <source>
        <dbReference type="EMBL" id="CAD7626614.1"/>
    </source>
</evidence>
<dbReference type="SMART" id="SM01017">
    <property type="entry name" value="Arrestin_C"/>
    <property type="match status" value="1"/>
</dbReference>
<dbReference type="InterPro" id="IPR011021">
    <property type="entry name" value="Arrestin-like_N"/>
</dbReference>
<dbReference type="GO" id="GO:0015031">
    <property type="term" value="P:protein transport"/>
    <property type="evidence" value="ECO:0007669"/>
    <property type="project" value="TreeGrafter"/>
</dbReference>
<protein>
    <recommendedName>
        <fullName evidence="2">Arrestin C-terminal-like domain-containing protein</fullName>
    </recommendedName>
</protein>
<dbReference type="InterPro" id="IPR014752">
    <property type="entry name" value="Arrestin-like_C"/>
</dbReference>
<dbReference type="InterPro" id="IPR014756">
    <property type="entry name" value="Ig_E-set"/>
</dbReference>
<gene>
    <name evidence="3" type="ORF">OSB1V03_LOCUS7047</name>
</gene>
<dbReference type="Proteomes" id="UP000759131">
    <property type="component" value="Unassembled WGS sequence"/>
</dbReference>
<dbReference type="EMBL" id="CAJPIZ010003984">
    <property type="protein sequence ID" value="CAG2107044.1"/>
    <property type="molecule type" value="Genomic_DNA"/>
</dbReference>
<dbReference type="SUPFAM" id="SSF81296">
    <property type="entry name" value="E set domains"/>
    <property type="match status" value="2"/>
</dbReference>
<dbReference type="Pfam" id="PF00339">
    <property type="entry name" value="Arrestin_N"/>
    <property type="match status" value="1"/>
</dbReference>
<accession>A0A7R9PZF9</accession>
<dbReference type="InterPro" id="IPR011022">
    <property type="entry name" value="Arrestin_C-like"/>
</dbReference>
<dbReference type="Gene3D" id="2.60.40.640">
    <property type="match status" value="2"/>
</dbReference>
<dbReference type="InterPro" id="IPR050357">
    <property type="entry name" value="Arrestin_domain-protein"/>
</dbReference>
<keyword evidence="4" id="KW-1185">Reference proteome</keyword>
<sequence>MGIKLKTFAIILDKPDAIYRTSDVISGQCIIGLDGKMQLDQLKIKLRGRAECEWTEERQVTETNDEGETTTETVIDKFHNKDKHLKQEFCHQNGMYGKIEYYIKCRVKKSALFSGDEKTTLPIEIISPALPTSQDITSPVSKSNKKTVGLKVFGGKGLTLKADIARSGHNTGANIEVTCFMENKSKKAMTLKASLIESVLYTTKEGKKISTDTISYAVGPNVEAKSVSTETLSIQVPVTALVLHNTCPIISATHELDVYLDISGSFDLHCNLPVVITNF</sequence>
<dbReference type="OrthoDB" id="6507353at2759"/>
<dbReference type="GO" id="GO:0005737">
    <property type="term" value="C:cytoplasm"/>
    <property type="evidence" value="ECO:0007669"/>
    <property type="project" value="TreeGrafter"/>
</dbReference>
<proteinExistence type="inferred from homology"/>
<evidence type="ECO:0000259" key="2">
    <source>
        <dbReference type="SMART" id="SM01017"/>
    </source>
</evidence>